<comment type="caution">
    <text evidence="2">The sequence shown here is derived from an EMBL/GenBank/DDBJ whole genome shotgun (WGS) entry which is preliminary data.</text>
</comment>
<gene>
    <name evidence="2" type="ORF">FHI69_02715</name>
</gene>
<evidence type="ECO:0008006" key="4">
    <source>
        <dbReference type="Google" id="ProtNLM"/>
    </source>
</evidence>
<proteinExistence type="predicted"/>
<name>A0A5C4NX29_9BURK</name>
<dbReference type="EMBL" id="VDGE01000001">
    <property type="protein sequence ID" value="TNC78225.1"/>
    <property type="molecule type" value="Genomic_DNA"/>
</dbReference>
<dbReference type="AlphaFoldDB" id="A0A5C4NX29"/>
<organism evidence="2 3">
    <name type="scientific">Janthinobacterium lividum</name>
    <dbReference type="NCBI Taxonomy" id="29581"/>
    <lineage>
        <taxon>Bacteria</taxon>
        <taxon>Pseudomonadati</taxon>
        <taxon>Pseudomonadota</taxon>
        <taxon>Betaproteobacteria</taxon>
        <taxon>Burkholderiales</taxon>
        <taxon>Oxalobacteraceae</taxon>
        <taxon>Janthinobacterium</taxon>
    </lineage>
</organism>
<dbReference type="Pfam" id="PF17273">
    <property type="entry name" value="DUF5338"/>
    <property type="match status" value="1"/>
</dbReference>
<evidence type="ECO:0000313" key="3">
    <source>
        <dbReference type="Proteomes" id="UP000305681"/>
    </source>
</evidence>
<dbReference type="InterPro" id="IPR035225">
    <property type="entry name" value="DUF5338"/>
</dbReference>
<reference evidence="2 3" key="1">
    <citation type="submission" date="2019-06" db="EMBL/GenBank/DDBJ databases">
        <title>Genome sequence of Janthinobacterium lividum UCD_MED1.</title>
        <authorList>
            <person name="De Leon M.E."/>
            <person name="Jospin G."/>
        </authorList>
    </citation>
    <scope>NUCLEOTIDE SEQUENCE [LARGE SCALE GENOMIC DNA]</scope>
    <source>
        <strain evidence="2 3">UCD_MED1</strain>
    </source>
</reference>
<evidence type="ECO:0000256" key="1">
    <source>
        <dbReference type="SAM" id="MobiDB-lite"/>
    </source>
</evidence>
<accession>A0A5C4NX29</accession>
<sequence length="130" mass="14282">MEKPYAEQLSDWIKCSKPAKRDQYLVAFLAVSDDVRAALAAGFAMNTIWRHMYASGRVPFGYDTFLKHVHRMLKATAPAEETAGQCVAPQRLASGQDRAASGKPDTVTPRPAPAPAGFHFNPIPDKKELL</sequence>
<feature type="region of interest" description="Disordered" evidence="1">
    <location>
        <begin position="80"/>
        <end position="130"/>
    </location>
</feature>
<dbReference type="Proteomes" id="UP000305681">
    <property type="component" value="Unassembled WGS sequence"/>
</dbReference>
<protein>
    <recommendedName>
        <fullName evidence="4">TraK</fullName>
    </recommendedName>
</protein>
<evidence type="ECO:0000313" key="2">
    <source>
        <dbReference type="EMBL" id="TNC78225.1"/>
    </source>
</evidence>
<dbReference type="RefSeq" id="WP_139089391.1">
    <property type="nucleotide sequence ID" value="NZ_VDGE01000001.1"/>
</dbReference>